<evidence type="ECO:0000313" key="2">
    <source>
        <dbReference type="Proteomes" id="UP001060215"/>
    </source>
</evidence>
<dbReference type="Proteomes" id="UP001060215">
    <property type="component" value="Chromosome 14"/>
</dbReference>
<dbReference type="EMBL" id="CM045771">
    <property type="protein sequence ID" value="KAI7987442.1"/>
    <property type="molecule type" value="Genomic_DNA"/>
</dbReference>
<reference evidence="1 2" key="1">
    <citation type="journal article" date="2022" name="Plant J.">
        <title>Chromosome-level genome of Camellia lanceoleosa provides a valuable resource for understanding genome evolution and self-incompatibility.</title>
        <authorList>
            <person name="Gong W."/>
            <person name="Xiao S."/>
            <person name="Wang L."/>
            <person name="Liao Z."/>
            <person name="Chang Y."/>
            <person name="Mo W."/>
            <person name="Hu G."/>
            <person name="Li W."/>
            <person name="Zhao G."/>
            <person name="Zhu H."/>
            <person name="Hu X."/>
            <person name="Ji K."/>
            <person name="Xiang X."/>
            <person name="Song Q."/>
            <person name="Yuan D."/>
            <person name="Jin S."/>
            <person name="Zhang L."/>
        </authorList>
    </citation>
    <scope>NUCLEOTIDE SEQUENCE [LARGE SCALE GENOMIC DNA]</scope>
    <source>
        <strain evidence="1">SQ_2022a</strain>
    </source>
</reference>
<organism evidence="1 2">
    <name type="scientific">Camellia lanceoleosa</name>
    <dbReference type="NCBI Taxonomy" id="1840588"/>
    <lineage>
        <taxon>Eukaryota</taxon>
        <taxon>Viridiplantae</taxon>
        <taxon>Streptophyta</taxon>
        <taxon>Embryophyta</taxon>
        <taxon>Tracheophyta</taxon>
        <taxon>Spermatophyta</taxon>
        <taxon>Magnoliopsida</taxon>
        <taxon>eudicotyledons</taxon>
        <taxon>Gunneridae</taxon>
        <taxon>Pentapetalae</taxon>
        <taxon>asterids</taxon>
        <taxon>Ericales</taxon>
        <taxon>Theaceae</taxon>
        <taxon>Camellia</taxon>
    </lineage>
</organism>
<accession>A0ACC0FH59</accession>
<protein>
    <submittedName>
        <fullName evidence="1">Uncharacterized protein</fullName>
    </submittedName>
</protein>
<evidence type="ECO:0000313" key="1">
    <source>
        <dbReference type="EMBL" id="KAI7987442.1"/>
    </source>
</evidence>
<name>A0ACC0FH59_9ERIC</name>
<comment type="caution">
    <text evidence="1">The sequence shown here is derived from an EMBL/GenBank/DDBJ whole genome shotgun (WGS) entry which is preliminary data.</text>
</comment>
<gene>
    <name evidence="1" type="ORF">LOK49_LG13G02509</name>
</gene>
<keyword evidence="2" id="KW-1185">Reference proteome</keyword>
<proteinExistence type="predicted"/>
<sequence>MSSSSESSPSESEQSSSNSSSSNETHATLNMRVIPDPPVSWHPPGSLPTTSHSSSTSHGLVSAVMEMESQLIMLQDSTNGLLRWENERGAWLQQLTYGVFSLGNRQYEHFNKIKDKTGERIGEAEGKHDNHLNSMIADLELS</sequence>